<organism evidence="1 2">
    <name type="scientific">Agathobaculum faecis</name>
    <dbReference type="NCBI Taxonomy" id="2763013"/>
    <lineage>
        <taxon>Bacteria</taxon>
        <taxon>Bacillati</taxon>
        <taxon>Bacillota</taxon>
        <taxon>Clostridia</taxon>
        <taxon>Eubacteriales</taxon>
        <taxon>Butyricicoccaceae</taxon>
        <taxon>Agathobaculum</taxon>
    </lineage>
</organism>
<dbReference type="RefSeq" id="WP_107631626.1">
    <property type="nucleotide sequence ID" value="NZ_JACOPL010000008.1"/>
</dbReference>
<comment type="caution">
    <text evidence="1">The sequence shown here is derived from an EMBL/GenBank/DDBJ whole genome shotgun (WGS) entry which is preliminary data.</text>
</comment>
<proteinExistence type="predicted"/>
<sequence length="122" mass="13507">MTGTECFRAALNLLSETPDSGAYYEPFALGALNQLLVNSLREINAERVFCAEQPHAAPPRMDALDEDIPTGDWLARECFPYGLAALLVADDDKAKFNWAAAEYADRLLRHCPAQFTGIQEMV</sequence>
<accession>A0A923LXE1</accession>
<protein>
    <submittedName>
        <fullName evidence="1">Uncharacterized protein</fullName>
    </submittedName>
</protein>
<gene>
    <name evidence="1" type="ORF">H8S45_09445</name>
</gene>
<dbReference type="AlphaFoldDB" id="A0A923LXE1"/>
<evidence type="ECO:0000313" key="1">
    <source>
        <dbReference type="EMBL" id="MBC5725677.1"/>
    </source>
</evidence>
<evidence type="ECO:0000313" key="2">
    <source>
        <dbReference type="Proteomes" id="UP000606499"/>
    </source>
</evidence>
<dbReference type="EMBL" id="JACOPL010000008">
    <property type="protein sequence ID" value="MBC5725677.1"/>
    <property type="molecule type" value="Genomic_DNA"/>
</dbReference>
<reference evidence="1" key="1">
    <citation type="submission" date="2020-08" db="EMBL/GenBank/DDBJ databases">
        <title>Genome public.</title>
        <authorList>
            <person name="Liu C."/>
            <person name="Sun Q."/>
        </authorList>
    </citation>
    <scope>NUCLEOTIDE SEQUENCE</scope>
    <source>
        <strain evidence="1">NSJ-28</strain>
    </source>
</reference>
<name>A0A923LXE1_9FIRM</name>
<dbReference type="Proteomes" id="UP000606499">
    <property type="component" value="Unassembled WGS sequence"/>
</dbReference>
<keyword evidence="2" id="KW-1185">Reference proteome</keyword>